<dbReference type="EMBL" id="KR229939">
    <property type="protein sequence ID" value="ALG04370.1"/>
    <property type="molecule type" value="Genomic_DNA"/>
</dbReference>
<dbReference type="GO" id="GO:0003677">
    <property type="term" value="F:DNA binding"/>
    <property type="evidence" value="ECO:0007669"/>
    <property type="project" value="UniProtKB-KW"/>
</dbReference>
<proteinExistence type="predicted"/>
<dbReference type="AlphaFoldDB" id="A0A0N9HMY0"/>
<keyword evidence="1" id="KW-0371">Homeobox</keyword>
<protein>
    <submittedName>
        <fullName evidence="1">Homeodomain transcription factor HD2</fullName>
    </submittedName>
</protein>
<sequence>MLSSEARIAAASQQMLARLSCFTLPLASPDISLCSRPPRSLHLETLDISDDLAQFSCTPATSAVLQRIFNEAQTRLQDVHQHNFERTWRDLVATCHSDEVWQMYEGPVRNRYMGEFLGAQDQLRRSLLQTVHQALDRAGRQLAGDAGRGNFSAEVVELLERA</sequence>
<evidence type="ECO:0000313" key="1">
    <source>
        <dbReference type="EMBL" id="ALG04370.1"/>
    </source>
</evidence>
<feature type="non-terminal residue" evidence="1">
    <location>
        <position position="162"/>
    </location>
</feature>
<accession>A0A0N9HMY0</accession>
<reference evidence="1" key="1">
    <citation type="submission" date="2015-04" db="EMBL/GenBank/DDBJ databases">
        <title>Genomic Architecture Underlying Sex-Determination in the yeast Leucosporidium scottii: New Insights into the Evolution of Mating Systems in basidiomycetes.</title>
        <authorList>
            <person name="Maia T.M."/>
            <person name="Lopes S."/>
            <person name="Almeida J.M.G.C.F."/>
            <person name="Rosa L.H."/>
            <person name="Sampaio J.P."/>
            <person name="Goncalves P."/>
            <person name="Coelho M.A."/>
        </authorList>
    </citation>
    <scope>NUCLEOTIDE SEQUENCE</scope>
    <source>
        <strain evidence="1">CRUB 1215</strain>
    </source>
</reference>
<organism evidence="1">
    <name type="scientific">Leucosporidium creatinivorum</name>
    <dbReference type="NCBI Taxonomy" id="106004"/>
    <lineage>
        <taxon>Eukaryota</taxon>
        <taxon>Fungi</taxon>
        <taxon>Dikarya</taxon>
        <taxon>Basidiomycota</taxon>
        <taxon>Pucciniomycotina</taxon>
        <taxon>Microbotryomycetes</taxon>
        <taxon>Leucosporidiales</taxon>
        <taxon>Leucosporidium</taxon>
    </lineage>
</organism>
<name>A0A0N9HMY0_9BASI</name>
<keyword evidence="1" id="KW-0238">DNA-binding</keyword>
<gene>
    <name evidence="1" type="primary">HD2</name>
</gene>